<gene>
    <name evidence="1" type="ORF">CDAR_201411</name>
</gene>
<accession>A0AAV4UTQ4</accession>
<dbReference type="Proteomes" id="UP001054837">
    <property type="component" value="Unassembled WGS sequence"/>
</dbReference>
<evidence type="ECO:0000313" key="2">
    <source>
        <dbReference type="Proteomes" id="UP001054837"/>
    </source>
</evidence>
<proteinExistence type="predicted"/>
<name>A0AAV4UTQ4_9ARAC</name>
<evidence type="ECO:0000313" key="1">
    <source>
        <dbReference type="EMBL" id="GIY61123.1"/>
    </source>
</evidence>
<reference evidence="1 2" key="1">
    <citation type="submission" date="2021-06" db="EMBL/GenBank/DDBJ databases">
        <title>Caerostris darwini draft genome.</title>
        <authorList>
            <person name="Kono N."/>
            <person name="Arakawa K."/>
        </authorList>
    </citation>
    <scope>NUCLEOTIDE SEQUENCE [LARGE SCALE GENOMIC DNA]</scope>
</reference>
<comment type="caution">
    <text evidence="1">The sequence shown here is derived from an EMBL/GenBank/DDBJ whole genome shotgun (WGS) entry which is preliminary data.</text>
</comment>
<sequence length="105" mass="11824">MRQVEETNSKATQKKGFGQKILQRVNPVQQMKGLARIPFEANHTIRAKLIQIVLFNTSDPFYHANFLGEHSLSCVPYGCVLYGQEKLLKRKVNPSSACSHSGHKV</sequence>
<keyword evidence="2" id="KW-1185">Reference proteome</keyword>
<protein>
    <submittedName>
        <fullName evidence="1">Uncharacterized protein</fullName>
    </submittedName>
</protein>
<dbReference type="AlphaFoldDB" id="A0AAV4UTQ4"/>
<organism evidence="1 2">
    <name type="scientific">Caerostris darwini</name>
    <dbReference type="NCBI Taxonomy" id="1538125"/>
    <lineage>
        <taxon>Eukaryota</taxon>
        <taxon>Metazoa</taxon>
        <taxon>Ecdysozoa</taxon>
        <taxon>Arthropoda</taxon>
        <taxon>Chelicerata</taxon>
        <taxon>Arachnida</taxon>
        <taxon>Araneae</taxon>
        <taxon>Araneomorphae</taxon>
        <taxon>Entelegynae</taxon>
        <taxon>Araneoidea</taxon>
        <taxon>Araneidae</taxon>
        <taxon>Caerostris</taxon>
    </lineage>
</organism>
<dbReference type="EMBL" id="BPLQ01011920">
    <property type="protein sequence ID" value="GIY61123.1"/>
    <property type="molecule type" value="Genomic_DNA"/>
</dbReference>